<evidence type="ECO:0000313" key="1">
    <source>
        <dbReference type="Proteomes" id="UP000887565"/>
    </source>
</evidence>
<name>A0A915HVD1_ROMCU</name>
<evidence type="ECO:0000313" key="2">
    <source>
        <dbReference type="WBParaSite" id="nRc.2.0.1.t05745-RA"/>
    </source>
</evidence>
<sequence>MAGFVTRGLVETPYLRVEYYHTTQSTTLRGEDVA</sequence>
<accession>A0A915HVD1</accession>
<keyword evidence="1" id="KW-1185">Reference proteome</keyword>
<protein>
    <submittedName>
        <fullName evidence="2">Uncharacterized protein</fullName>
    </submittedName>
</protein>
<proteinExistence type="predicted"/>
<reference evidence="2" key="1">
    <citation type="submission" date="2022-11" db="UniProtKB">
        <authorList>
            <consortium name="WormBaseParasite"/>
        </authorList>
    </citation>
    <scope>IDENTIFICATION</scope>
</reference>
<dbReference type="WBParaSite" id="nRc.2.0.1.t05745-RA">
    <property type="protein sequence ID" value="nRc.2.0.1.t05745-RA"/>
    <property type="gene ID" value="nRc.2.0.1.g05745"/>
</dbReference>
<organism evidence="1 2">
    <name type="scientific">Romanomermis culicivorax</name>
    <name type="common">Nematode worm</name>
    <dbReference type="NCBI Taxonomy" id="13658"/>
    <lineage>
        <taxon>Eukaryota</taxon>
        <taxon>Metazoa</taxon>
        <taxon>Ecdysozoa</taxon>
        <taxon>Nematoda</taxon>
        <taxon>Enoplea</taxon>
        <taxon>Dorylaimia</taxon>
        <taxon>Mermithida</taxon>
        <taxon>Mermithoidea</taxon>
        <taxon>Mermithidae</taxon>
        <taxon>Romanomermis</taxon>
    </lineage>
</organism>
<dbReference type="AlphaFoldDB" id="A0A915HVD1"/>
<dbReference type="Proteomes" id="UP000887565">
    <property type="component" value="Unplaced"/>
</dbReference>